<keyword evidence="2" id="KW-1185">Reference proteome</keyword>
<dbReference type="EMBL" id="FRAL01000001">
    <property type="protein sequence ID" value="SHJ97028.1"/>
    <property type="molecule type" value="Genomic_DNA"/>
</dbReference>
<dbReference type="OrthoDB" id="6163825at2"/>
<reference evidence="2" key="1">
    <citation type="submission" date="2016-11" db="EMBL/GenBank/DDBJ databases">
        <authorList>
            <person name="Varghese N."/>
            <person name="Submissions S."/>
        </authorList>
    </citation>
    <scope>NUCLEOTIDE SEQUENCE [LARGE SCALE GENOMIC DNA]</scope>
    <source>
        <strain evidence="2">ALO Sharm</strain>
    </source>
</reference>
<evidence type="ECO:0000313" key="2">
    <source>
        <dbReference type="Proteomes" id="UP000184248"/>
    </source>
</evidence>
<name>A0A1M6NMZ3_9GAMM</name>
<accession>A0A1M6NMZ3</accession>
<dbReference type="AlphaFoldDB" id="A0A1M6NMZ3"/>
<dbReference type="Proteomes" id="UP000184248">
    <property type="component" value="Unassembled WGS sequence"/>
</dbReference>
<protein>
    <submittedName>
        <fullName evidence="1">Uncharacterized protein</fullName>
    </submittedName>
</protein>
<evidence type="ECO:0000313" key="1">
    <source>
        <dbReference type="EMBL" id="SHJ97028.1"/>
    </source>
</evidence>
<organism evidence="1 2">
    <name type="scientific">Halomonas caseinilytica</name>
    <dbReference type="NCBI Taxonomy" id="438744"/>
    <lineage>
        <taxon>Bacteria</taxon>
        <taxon>Pseudomonadati</taxon>
        <taxon>Pseudomonadota</taxon>
        <taxon>Gammaproteobacteria</taxon>
        <taxon>Oceanospirillales</taxon>
        <taxon>Halomonadaceae</taxon>
        <taxon>Halomonas</taxon>
    </lineage>
</organism>
<sequence>MGRFIKGREGYSCLGNVYYKYKIANEDAPIVITFSYLGANAKRAEAKSGVHSPWAYDFIVSKGLNALSFCCIGNNNWYTDKIFQEKVEGVGEEIKKTGLKILGYGGSMGGFGVSALANPLGIEEMLLFNPISTLNSEKAPFEYRFSNARNKLDWSCPYNDGADAYASGYVIYDPFFKVDALHAERYLNLEKLKFPGVGHSIPNHLAKVNALKWVFSSFLDGRIDKVEFGKKVREKRKYPHYYKWMMGPENAYLTEKRKEVVERYYSSFMLLSGETSILQKEDIDFIRDLAISQESEDLNTSYRLMKMAEKLRPRGPFIRKKVREYSVRVKKGKINSM</sequence>
<gene>
    <name evidence="1" type="ORF">SAMN05192556_101454</name>
</gene>
<dbReference type="RefSeq" id="WP_137055167.1">
    <property type="nucleotide sequence ID" value="NZ_BDEO01000001.1"/>
</dbReference>
<proteinExistence type="predicted"/>